<keyword evidence="1" id="KW-1133">Transmembrane helix</keyword>
<dbReference type="Proteomes" id="UP000036681">
    <property type="component" value="Unplaced"/>
</dbReference>
<keyword evidence="1" id="KW-0472">Membrane</keyword>
<evidence type="ECO:0000313" key="3">
    <source>
        <dbReference type="WBParaSite" id="ALUE_0001508901-mRNA-1"/>
    </source>
</evidence>
<proteinExistence type="predicted"/>
<feature type="transmembrane region" description="Helical" evidence="1">
    <location>
        <begin position="122"/>
        <end position="144"/>
    </location>
</feature>
<name>A0A0M3IBI7_ASCLU</name>
<dbReference type="PANTHER" id="PTHR38640:SF1">
    <property type="entry name" value="GEO09659P1"/>
    <property type="match status" value="1"/>
</dbReference>
<keyword evidence="1" id="KW-0812">Transmembrane</keyword>
<keyword evidence="2" id="KW-1185">Reference proteome</keyword>
<evidence type="ECO:0000256" key="1">
    <source>
        <dbReference type="SAM" id="Phobius"/>
    </source>
</evidence>
<dbReference type="PANTHER" id="PTHR38640">
    <property type="entry name" value="GEO09659P1"/>
    <property type="match status" value="1"/>
</dbReference>
<accession>A0A0M3IBI7</accession>
<organism evidence="2 3">
    <name type="scientific">Ascaris lumbricoides</name>
    <name type="common">Giant roundworm</name>
    <dbReference type="NCBI Taxonomy" id="6252"/>
    <lineage>
        <taxon>Eukaryota</taxon>
        <taxon>Metazoa</taxon>
        <taxon>Ecdysozoa</taxon>
        <taxon>Nematoda</taxon>
        <taxon>Chromadorea</taxon>
        <taxon>Rhabditida</taxon>
        <taxon>Spirurina</taxon>
        <taxon>Ascaridomorpha</taxon>
        <taxon>Ascaridoidea</taxon>
        <taxon>Ascarididae</taxon>
        <taxon>Ascaris</taxon>
    </lineage>
</organism>
<dbReference type="WBParaSite" id="ALUE_0001508901-mRNA-1">
    <property type="protein sequence ID" value="ALUE_0001508901-mRNA-1"/>
    <property type="gene ID" value="ALUE_0001508901"/>
</dbReference>
<protein>
    <submittedName>
        <fullName evidence="3">GtrA-like protein domain-containing protein</fullName>
    </submittedName>
</protein>
<evidence type="ECO:0000313" key="2">
    <source>
        <dbReference type="Proteomes" id="UP000036681"/>
    </source>
</evidence>
<reference evidence="3" key="1">
    <citation type="submission" date="2017-02" db="UniProtKB">
        <authorList>
            <consortium name="WormBaseParasite"/>
        </authorList>
    </citation>
    <scope>IDENTIFICATION</scope>
</reference>
<feature type="transmembrane region" description="Helical" evidence="1">
    <location>
        <begin position="93"/>
        <end position="116"/>
    </location>
</feature>
<dbReference type="AlphaFoldDB" id="A0A0M3IBI7"/>
<sequence>MGLAKWLCDWRREALPRINTRSLLSHYLPVTGAVSHTLYTIHVFSPQILSRLFPICDLAVENSILSTANLGVGFYVYFRPHLYRLDSWNRVQYSVFAAIMFNFGSLLAAVFIKALFPSKSNIALKSLVATALSWLLLSRGHQYLKYLDRRLKRKAILKAKQADDST</sequence>